<keyword evidence="7" id="KW-0479">Metal-binding</keyword>
<evidence type="ECO:0000256" key="7">
    <source>
        <dbReference type="HAMAP-Rule" id="MF_00168"/>
    </source>
</evidence>
<feature type="binding site" evidence="7">
    <location>
        <position position="188"/>
    </location>
    <ligand>
        <name>substrate</name>
    </ligand>
</feature>
<keyword evidence="4 7" id="KW-0819">tRNA processing</keyword>
<evidence type="ECO:0000256" key="4">
    <source>
        <dbReference type="ARBA" id="ARBA00022694"/>
    </source>
</evidence>
<evidence type="ECO:0000256" key="3">
    <source>
        <dbReference type="ARBA" id="ARBA00022679"/>
    </source>
</evidence>
<feature type="region of interest" description="RNA binding; important for wobble base 34 recognition" evidence="7">
    <location>
        <begin position="270"/>
        <end position="274"/>
    </location>
</feature>
<dbReference type="RefSeq" id="WP_191155986.1">
    <property type="nucleotide sequence ID" value="NZ_JACWUN010000010.1"/>
</dbReference>
<feature type="binding site" evidence="7">
    <location>
        <position position="303"/>
    </location>
    <ligand>
        <name>Zn(2+)</name>
        <dbReference type="ChEBI" id="CHEBI:29105"/>
    </ligand>
</feature>
<dbReference type="InterPro" id="IPR036511">
    <property type="entry name" value="TGT-like_sf"/>
</dbReference>
<dbReference type="Pfam" id="PF01702">
    <property type="entry name" value="TGT"/>
    <property type="match status" value="1"/>
</dbReference>
<feature type="binding site" evidence="7">
    <location>
        <position position="308"/>
    </location>
    <ligand>
        <name>Zn(2+)</name>
        <dbReference type="ChEBI" id="CHEBI:29105"/>
    </ligand>
</feature>
<feature type="region of interest" description="RNA binding" evidence="7">
    <location>
        <begin position="246"/>
        <end position="252"/>
    </location>
</feature>
<organism evidence="9 10">
    <name type="scientific">Pelovirga terrestris</name>
    <dbReference type="NCBI Taxonomy" id="2771352"/>
    <lineage>
        <taxon>Bacteria</taxon>
        <taxon>Pseudomonadati</taxon>
        <taxon>Thermodesulfobacteriota</taxon>
        <taxon>Desulfuromonadia</taxon>
        <taxon>Geobacterales</taxon>
        <taxon>Geobacteraceae</taxon>
        <taxon>Pelovirga</taxon>
    </lineage>
</organism>
<keyword evidence="7" id="KW-0862">Zinc</keyword>
<reference evidence="9" key="1">
    <citation type="submission" date="2020-09" db="EMBL/GenBank/DDBJ databases">
        <title>Pelobacter alkaliphilus sp. nov., a novel anaerobic arsenate-reducing bacterium from terrestrial mud volcano.</title>
        <authorList>
            <person name="Khomyakova M.A."/>
            <person name="Merkel A.Y."/>
            <person name="Slobodkin A.I."/>
        </authorList>
    </citation>
    <scope>NUCLEOTIDE SEQUENCE</scope>
    <source>
        <strain evidence="9">M08fum</strain>
    </source>
</reference>
<dbReference type="Proteomes" id="UP000632828">
    <property type="component" value="Unassembled WGS sequence"/>
</dbReference>
<comment type="pathway">
    <text evidence="1 7">tRNA modification; tRNA-queuosine biosynthesis.</text>
</comment>
<protein>
    <recommendedName>
        <fullName evidence="7">Queuine tRNA-ribosyltransferase</fullName>
        <ecNumber evidence="7">2.4.2.29</ecNumber>
    </recommendedName>
    <alternativeName>
        <fullName evidence="7">Guanine insertion enzyme</fullName>
    </alternativeName>
    <alternativeName>
        <fullName evidence="7">tRNA-guanine transglycosylase</fullName>
    </alternativeName>
</protein>
<feature type="domain" description="tRNA-guanine(15) transglycosylase-like" evidence="8">
    <location>
        <begin position="13"/>
        <end position="366"/>
    </location>
</feature>
<comment type="cofactor">
    <cofactor evidence="7">
        <name>Zn(2+)</name>
        <dbReference type="ChEBI" id="CHEBI:29105"/>
    </cofactor>
    <text evidence="7">Binds 1 zinc ion per subunit.</text>
</comment>
<dbReference type="GO" id="GO:0008616">
    <property type="term" value="P:tRNA queuosine(34) biosynthetic process"/>
    <property type="evidence" value="ECO:0007669"/>
    <property type="project" value="UniProtKB-UniRule"/>
</dbReference>
<comment type="subunit">
    <text evidence="7">Homodimer. Within each dimer, one monomer is responsible for RNA recognition and catalysis, while the other monomer binds to the replacement base PreQ1.</text>
</comment>
<evidence type="ECO:0000259" key="8">
    <source>
        <dbReference type="Pfam" id="PF01702"/>
    </source>
</evidence>
<keyword evidence="10" id="KW-1185">Reference proteome</keyword>
<dbReference type="PANTHER" id="PTHR46499">
    <property type="entry name" value="QUEUINE TRNA-RIBOSYLTRANSFERASE"/>
    <property type="match status" value="1"/>
</dbReference>
<dbReference type="FunFam" id="3.20.20.105:FF:000001">
    <property type="entry name" value="Queuine tRNA-ribosyltransferase"/>
    <property type="match status" value="1"/>
</dbReference>
<keyword evidence="3 7" id="KW-0808">Transferase</keyword>
<dbReference type="GO" id="GO:0046872">
    <property type="term" value="F:metal ion binding"/>
    <property type="evidence" value="ECO:0007669"/>
    <property type="project" value="UniProtKB-KW"/>
</dbReference>
<feature type="binding site" evidence="7">
    <location>
        <position position="334"/>
    </location>
    <ligand>
        <name>Zn(2+)</name>
        <dbReference type="ChEBI" id="CHEBI:29105"/>
    </ligand>
</feature>
<dbReference type="EC" id="2.4.2.29" evidence="7"/>
<comment type="caution">
    <text evidence="9">The sequence shown here is derived from an EMBL/GenBank/DDBJ whole genome shotgun (WGS) entry which is preliminary data.</text>
</comment>
<feature type="binding site" evidence="7">
    <location>
        <begin position="92"/>
        <end position="96"/>
    </location>
    <ligand>
        <name>substrate</name>
    </ligand>
</feature>
<sequence length="371" mass="41733">MFHFTLLAQDPQTRARRGRLETPHGTIETPIFMPVGTHGALKAMTPAQVEETQAQIILSNTYHLHLKPGEALIKKAGGLHRFMNWERPILTDSGGFQVFSLPNKKIGEDGVHFRHEGTGDEIFLGPKEAMQIQNDLGSDIMMAFDECIPYPATYDYSAKSINKTLRWAEICLQHHQRPDEQALFGIVQGSVYPDLRRQCAKQLAALGFPGYAIGGVSVGEGLELLKKVVDDTEPHMPQHKPRYLMGVGLPEDILESIERGMDMFDCVIPTRYARSATLFTRRGKIRLTNRNFRRDFFPVDPSCDCYCCTNFSRAYLHHLFNANEILSATLSAIHNVRFYLNMVAQARTAIEAGDFAAFKADFLGEYFSSGK</sequence>
<feature type="binding site" evidence="7">
    <location>
        <position position="145"/>
    </location>
    <ligand>
        <name>substrate</name>
    </ligand>
</feature>
<feature type="active site" description="Nucleophile" evidence="7">
    <location>
        <position position="265"/>
    </location>
</feature>
<comment type="catalytic activity">
    <reaction evidence="6 7">
        <text>7-aminomethyl-7-carbaguanine + guanosine(34) in tRNA = 7-aminomethyl-7-carbaguanosine(34) in tRNA + guanine</text>
        <dbReference type="Rhea" id="RHEA:24104"/>
        <dbReference type="Rhea" id="RHEA-COMP:10341"/>
        <dbReference type="Rhea" id="RHEA-COMP:10342"/>
        <dbReference type="ChEBI" id="CHEBI:16235"/>
        <dbReference type="ChEBI" id="CHEBI:58703"/>
        <dbReference type="ChEBI" id="CHEBI:74269"/>
        <dbReference type="ChEBI" id="CHEBI:82833"/>
        <dbReference type="EC" id="2.4.2.29"/>
    </reaction>
</comment>
<dbReference type="NCBIfam" id="TIGR00430">
    <property type="entry name" value="Q_tRNA_tgt"/>
    <property type="match status" value="1"/>
</dbReference>
<dbReference type="GO" id="GO:0008479">
    <property type="term" value="F:tRNA-guanosine(34) queuine transglycosylase activity"/>
    <property type="evidence" value="ECO:0007669"/>
    <property type="project" value="UniProtKB-UniRule"/>
</dbReference>
<dbReference type="InterPro" id="IPR002616">
    <property type="entry name" value="tRNA_ribo_trans-like"/>
</dbReference>
<evidence type="ECO:0000313" key="9">
    <source>
        <dbReference type="EMBL" id="MBD1400932.1"/>
    </source>
</evidence>
<name>A0A8J6QYY8_9BACT</name>
<dbReference type="SUPFAM" id="SSF51713">
    <property type="entry name" value="tRNA-guanine transglycosylase"/>
    <property type="match status" value="1"/>
</dbReference>
<dbReference type="AlphaFoldDB" id="A0A8J6QYY8"/>
<comment type="similarity">
    <text evidence="7">Belongs to the queuine tRNA-ribosyltransferase family.</text>
</comment>
<proteinExistence type="inferred from homology"/>
<evidence type="ECO:0000313" key="10">
    <source>
        <dbReference type="Proteomes" id="UP000632828"/>
    </source>
</evidence>
<dbReference type="UniPathway" id="UPA00392"/>
<keyword evidence="2 7" id="KW-0328">Glycosyltransferase</keyword>
<dbReference type="HAMAP" id="MF_00168">
    <property type="entry name" value="Q_tRNA_Tgt"/>
    <property type="match status" value="1"/>
</dbReference>
<feature type="binding site" evidence="7">
    <location>
        <position position="305"/>
    </location>
    <ligand>
        <name>Zn(2+)</name>
        <dbReference type="ChEBI" id="CHEBI:29105"/>
    </ligand>
</feature>
<dbReference type="InterPro" id="IPR050076">
    <property type="entry name" value="ArchSynthase1/Queuine_TRR"/>
</dbReference>
<evidence type="ECO:0000256" key="5">
    <source>
        <dbReference type="ARBA" id="ARBA00022785"/>
    </source>
</evidence>
<evidence type="ECO:0000256" key="6">
    <source>
        <dbReference type="ARBA" id="ARBA00050112"/>
    </source>
</evidence>
<feature type="binding site" evidence="7">
    <location>
        <position position="215"/>
    </location>
    <ligand>
        <name>substrate</name>
    </ligand>
</feature>
<dbReference type="InterPro" id="IPR004803">
    <property type="entry name" value="TGT"/>
</dbReference>
<evidence type="ECO:0000256" key="1">
    <source>
        <dbReference type="ARBA" id="ARBA00004691"/>
    </source>
</evidence>
<keyword evidence="5 7" id="KW-0671">Queuosine biosynthesis</keyword>
<feature type="active site" description="Proton acceptor" evidence="7">
    <location>
        <position position="92"/>
    </location>
</feature>
<dbReference type="Gene3D" id="3.20.20.105">
    <property type="entry name" value="Queuine tRNA-ribosyltransferase-like"/>
    <property type="match status" value="1"/>
</dbReference>
<evidence type="ECO:0000256" key="2">
    <source>
        <dbReference type="ARBA" id="ARBA00022676"/>
    </source>
</evidence>
<dbReference type="GO" id="GO:0005829">
    <property type="term" value="C:cytosol"/>
    <property type="evidence" value="ECO:0007669"/>
    <property type="project" value="TreeGrafter"/>
</dbReference>
<dbReference type="EMBL" id="JACWUN010000010">
    <property type="protein sequence ID" value="MBD1400932.1"/>
    <property type="molecule type" value="Genomic_DNA"/>
</dbReference>
<dbReference type="PANTHER" id="PTHR46499:SF1">
    <property type="entry name" value="QUEUINE TRNA-RIBOSYLTRANSFERASE"/>
    <property type="match status" value="1"/>
</dbReference>
<gene>
    <name evidence="7 9" type="primary">tgt</name>
    <name evidence="9" type="ORF">ICT70_09630</name>
</gene>
<dbReference type="NCBIfam" id="TIGR00449">
    <property type="entry name" value="tgt_general"/>
    <property type="match status" value="1"/>
</dbReference>
<comment type="function">
    <text evidence="7">Catalyzes the base-exchange of a guanine (G) residue with the queuine precursor 7-aminomethyl-7-deazaguanine (PreQ1) at position 34 (anticodon wobble position) in tRNAs with GU(N) anticodons (tRNA-Asp, -Asn, -His and -Tyr). Catalysis occurs through a double-displacement mechanism. The nucleophile active site attacks the C1' of nucleotide 34 to detach the guanine base from the RNA, forming a covalent enzyme-RNA intermediate. The proton acceptor active site deprotonates the incoming PreQ1, allowing a nucleophilic attack on the C1' of the ribose to form the product. After dissociation, two additional enzymatic reactions on the tRNA convert PreQ1 to queuine (Q), resulting in the hypermodified nucleoside queuosine (7-(((4,5-cis-dihydroxy-2-cyclopenten-1-yl)amino)methyl)-7-deazaguanosine).</text>
</comment>
<accession>A0A8J6QYY8</accession>